<evidence type="ECO:0000256" key="8">
    <source>
        <dbReference type="ARBA" id="ARBA00023144"/>
    </source>
</evidence>
<dbReference type="InterPro" id="IPR001509">
    <property type="entry name" value="Epimerase_deHydtase"/>
</dbReference>
<dbReference type="InterPro" id="IPR005886">
    <property type="entry name" value="UDP_G4E"/>
</dbReference>
<evidence type="ECO:0000256" key="6">
    <source>
        <dbReference type="ARBA" id="ARBA00018569"/>
    </source>
</evidence>
<dbReference type="EC" id="5.1.3.2" evidence="5 10"/>
<comment type="cofactor">
    <cofactor evidence="2 10">
        <name>NAD(+)</name>
        <dbReference type="ChEBI" id="CHEBI:57540"/>
    </cofactor>
</comment>
<reference evidence="13" key="1">
    <citation type="submission" date="2019-07" db="EMBL/GenBank/DDBJ databases">
        <title>Chitinimonas sp. nov., isolated from Ny-Alesund, arctica soil.</title>
        <authorList>
            <person name="Xu Q."/>
            <person name="Peng F."/>
        </authorList>
    </citation>
    <scope>NUCLEOTIDE SEQUENCE [LARGE SCALE GENOMIC DNA]</scope>
    <source>
        <strain evidence="13">R3-44</strain>
    </source>
</reference>
<comment type="subunit">
    <text evidence="10">Homodimer.</text>
</comment>
<organism evidence="12 13">
    <name type="scientific">Chitinimonas arctica</name>
    <dbReference type="NCBI Taxonomy" id="2594795"/>
    <lineage>
        <taxon>Bacteria</taxon>
        <taxon>Pseudomonadati</taxon>
        <taxon>Pseudomonadota</taxon>
        <taxon>Betaproteobacteria</taxon>
        <taxon>Neisseriales</taxon>
        <taxon>Chitinibacteraceae</taxon>
        <taxon>Chitinimonas</taxon>
    </lineage>
</organism>
<accession>A0A516SEN6</accession>
<dbReference type="GO" id="GO:0005829">
    <property type="term" value="C:cytosol"/>
    <property type="evidence" value="ECO:0007669"/>
    <property type="project" value="TreeGrafter"/>
</dbReference>
<dbReference type="SUPFAM" id="SSF51735">
    <property type="entry name" value="NAD(P)-binding Rossmann-fold domains"/>
    <property type="match status" value="1"/>
</dbReference>
<gene>
    <name evidence="12" type="primary">galE</name>
    <name evidence="12" type="ORF">FNU76_09650</name>
</gene>
<evidence type="ECO:0000256" key="9">
    <source>
        <dbReference type="ARBA" id="ARBA00023235"/>
    </source>
</evidence>
<keyword evidence="9 10" id="KW-0413">Isomerase</keyword>
<comment type="similarity">
    <text evidence="4 10">Belongs to the NAD(P)-dependent epimerase/dehydratase family.</text>
</comment>
<keyword evidence="10" id="KW-0119">Carbohydrate metabolism</keyword>
<dbReference type="OrthoDB" id="9801785at2"/>
<dbReference type="Proteomes" id="UP000317550">
    <property type="component" value="Chromosome"/>
</dbReference>
<evidence type="ECO:0000256" key="5">
    <source>
        <dbReference type="ARBA" id="ARBA00013189"/>
    </source>
</evidence>
<dbReference type="EMBL" id="CP041730">
    <property type="protein sequence ID" value="QDQ26611.1"/>
    <property type="molecule type" value="Genomic_DNA"/>
</dbReference>
<evidence type="ECO:0000256" key="4">
    <source>
        <dbReference type="ARBA" id="ARBA00007637"/>
    </source>
</evidence>
<sequence length="338" mass="37331">MRQKILVTGGAGYIGSHTCVELLAADYDIVVVDNFSNSKPAVLDRVAQIAGRAIVWHEGDLRNRSLLRQLFDRHHFAGVLHCAGVKAIAEAQRLPLKYYQHNLEASLTLLDVMAERGVQRLVFSSSATVYGEAARVPYREEAPLAPNTVYGRSKMMVEDVLHDLVQADPAWHIAILRYFNPVGAHPSGLIGEDPSGPINNLMPHICQVAIGKQAELSIFGHDYPTPDGTGVRDYLHVMDMAAGHVKALQYLSGESGLLTLNLGMGRGHSVLEVLRAFEQVCGIRIPSRYVPRRAGDLACYYADACRAADVLGWRAKRSLFEMCADAWRWQVQNPNGYE</sequence>
<dbReference type="KEGG" id="cari:FNU76_09650"/>
<dbReference type="Pfam" id="PF01370">
    <property type="entry name" value="Epimerase"/>
    <property type="match status" value="1"/>
</dbReference>
<evidence type="ECO:0000259" key="11">
    <source>
        <dbReference type="Pfam" id="PF01370"/>
    </source>
</evidence>
<dbReference type="CDD" id="cd05247">
    <property type="entry name" value="UDP_G4E_1_SDR_e"/>
    <property type="match status" value="1"/>
</dbReference>
<feature type="domain" description="NAD-dependent epimerase/dehydratase" evidence="11">
    <location>
        <begin position="5"/>
        <end position="252"/>
    </location>
</feature>
<keyword evidence="13" id="KW-1185">Reference proteome</keyword>
<keyword evidence="7 10" id="KW-0520">NAD</keyword>
<keyword evidence="8" id="KW-0299">Galactose metabolism</keyword>
<dbReference type="PANTHER" id="PTHR43725:SF47">
    <property type="entry name" value="UDP-GLUCOSE 4-EPIMERASE"/>
    <property type="match status" value="1"/>
</dbReference>
<comment type="catalytic activity">
    <reaction evidence="1 10">
        <text>UDP-alpha-D-glucose = UDP-alpha-D-galactose</text>
        <dbReference type="Rhea" id="RHEA:22168"/>
        <dbReference type="ChEBI" id="CHEBI:58885"/>
        <dbReference type="ChEBI" id="CHEBI:66914"/>
        <dbReference type="EC" id="5.1.3.2"/>
    </reaction>
</comment>
<dbReference type="AlphaFoldDB" id="A0A516SEN6"/>
<protein>
    <recommendedName>
        <fullName evidence="6 10">UDP-glucose 4-epimerase</fullName>
        <ecNumber evidence="5 10">5.1.3.2</ecNumber>
    </recommendedName>
</protein>
<proteinExistence type="inferred from homology"/>
<evidence type="ECO:0000256" key="10">
    <source>
        <dbReference type="RuleBase" id="RU366046"/>
    </source>
</evidence>
<dbReference type="UniPathway" id="UPA00214"/>
<name>A0A516SEN6_9NEIS</name>
<evidence type="ECO:0000313" key="12">
    <source>
        <dbReference type="EMBL" id="QDQ26611.1"/>
    </source>
</evidence>
<dbReference type="RefSeq" id="WP_144278005.1">
    <property type="nucleotide sequence ID" value="NZ_CP041730.1"/>
</dbReference>
<dbReference type="GO" id="GO:0003978">
    <property type="term" value="F:UDP-glucose 4-epimerase activity"/>
    <property type="evidence" value="ECO:0007669"/>
    <property type="project" value="UniProtKB-UniRule"/>
</dbReference>
<dbReference type="NCBIfam" id="TIGR01179">
    <property type="entry name" value="galE"/>
    <property type="match status" value="1"/>
</dbReference>
<dbReference type="Gene3D" id="3.40.50.720">
    <property type="entry name" value="NAD(P)-binding Rossmann-like Domain"/>
    <property type="match status" value="1"/>
</dbReference>
<dbReference type="GO" id="GO:0006012">
    <property type="term" value="P:galactose metabolic process"/>
    <property type="evidence" value="ECO:0007669"/>
    <property type="project" value="UniProtKB-UniPathway"/>
</dbReference>
<dbReference type="NCBIfam" id="NF007956">
    <property type="entry name" value="PRK10675.1"/>
    <property type="match status" value="1"/>
</dbReference>
<evidence type="ECO:0000256" key="3">
    <source>
        <dbReference type="ARBA" id="ARBA00004947"/>
    </source>
</evidence>
<evidence type="ECO:0000256" key="1">
    <source>
        <dbReference type="ARBA" id="ARBA00000083"/>
    </source>
</evidence>
<evidence type="ECO:0000256" key="2">
    <source>
        <dbReference type="ARBA" id="ARBA00001911"/>
    </source>
</evidence>
<dbReference type="PANTHER" id="PTHR43725">
    <property type="entry name" value="UDP-GLUCOSE 4-EPIMERASE"/>
    <property type="match status" value="1"/>
</dbReference>
<comment type="pathway">
    <text evidence="3 10">Carbohydrate metabolism; galactose metabolism.</text>
</comment>
<dbReference type="Gene3D" id="3.90.25.10">
    <property type="entry name" value="UDP-galactose 4-epimerase, domain 1"/>
    <property type="match status" value="1"/>
</dbReference>
<evidence type="ECO:0000256" key="7">
    <source>
        <dbReference type="ARBA" id="ARBA00023027"/>
    </source>
</evidence>
<evidence type="ECO:0000313" key="13">
    <source>
        <dbReference type="Proteomes" id="UP000317550"/>
    </source>
</evidence>
<dbReference type="InterPro" id="IPR036291">
    <property type="entry name" value="NAD(P)-bd_dom_sf"/>
</dbReference>